<dbReference type="AlphaFoldDB" id="A0A2U9P2Q0"/>
<feature type="compositionally biased region" description="Acidic residues" evidence="1">
    <location>
        <begin position="58"/>
        <end position="72"/>
    </location>
</feature>
<gene>
    <name evidence="2" type="ORF">DMT42_16740</name>
</gene>
<dbReference type="KEGG" id="sact:DMT42_16740"/>
<accession>A0A2U9P2Q0</accession>
<keyword evidence="3" id="KW-1185">Reference proteome</keyword>
<feature type="compositionally biased region" description="Basic and acidic residues" evidence="1">
    <location>
        <begin position="18"/>
        <end position="57"/>
    </location>
</feature>
<protein>
    <submittedName>
        <fullName evidence="2">Uncharacterized protein</fullName>
    </submittedName>
</protein>
<proteinExistence type="predicted"/>
<dbReference type="Proteomes" id="UP000247634">
    <property type="component" value="Chromosome"/>
</dbReference>
<dbReference type="RefSeq" id="WP_110628714.1">
    <property type="nucleotide sequence ID" value="NZ_CP029788.1"/>
</dbReference>
<evidence type="ECO:0000256" key="1">
    <source>
        <dbReference type="SAM" id="MobiDB-lite"/>
    </source>
</evidence>
<sequence>MGMKDKFQDQAEQWQQQAKDKLGETRERAGQRGQERPERQERPDRQQQPERGRRPGDEERDMQEQFDQDYEA</sequence>
<name>A0A2U9P2Q0_STRAS</name>
<feature type="region of interest" description="Disordered" evidence="1">
    <location>
        <begin position="1"/>
        <end position="72"/>
    </location>
</feature>
<organism evidence="2 3">
    <name type="scientific">Streptomyces actuosus</name>
    <dbReference type="NCBI Taxonomy" id="1885"/>
    <lineage>
        <taxon>Bacteria</taxon>
        <taxon>Bacillati</taxon>
        <taxon>Actinomycetota</taxon>
        <taxon>Actinomycetes</taxon>
        <taxon>Kitasatosporales</taxon>
        <taxon>Streptomycetaceae</taxon>
        <taxon>Streptomyces</taxon>
    </lineage>
</organism>
<evidence type="ECO:0000313" key="2">
    <source>
        <dbReference type="EMBL" id="AWT43802.1"/>
    </source>
</evidence>
<evidence type="ECO:0000313" key="3">
    <source>
        <dbReference type="Proteomes" id="UP000247634"/>
    </source>
</evidence>
<reference evidence="2 3" key="1">
    <citation type="submission" date="2018-06" db="EMBL/GenBank/DDBJ databases">
        <title>The complete genome sequence of a nosiheptide producer Streptomyces actuosus ATCC 25421: deducing the ability of producing a new class III lantibiotics.</title>
        <authorList>
            <person name="Liu W."/>
            <person name="Sun F."/>
            <person name="Hu Y."/>
        </authorList>
    </citation>
    <scope>NUCLEOTIDE SEQUENCE [LARGE SCALE GENOMIC DNA]</scope>
    <source>
        <strain evidence="2 3">ATCC 25421</strain>
    </source>
</reference>
<dbReference type="EMBL" id="CP029788">
    <property type="protein sequence ID" value="AWT43802.1"/>
    <property type="molecule type" value="Genomic_DNA"/>
</dbReference>